<dbReference type="PANTHER" id="PTHR32114:SF2">
    <property type="entry name" value="ABC TRANSPORTER ABCH.3"/>
    <property type="match status" value="1"/>
</dbReference>
<dbReference type="PANTHER" id="PTHR32114">
    <property type="entry name" value="ABC TRANSPORTER ABCH.3"/>
    <property type="match status" value="1"/>
</dbReference>
<reference evidence="2" key="1">
    <citation type="submission" date="2021-04" db="EMBL/GenBank/DDBJ databases">
        <title>Oceanospirillales bacteria with DddD are important DMSP degraders in coastal seawater.</title>
        <authorList>
            <person name="Liu J."/>
        </authorList>
    </citation>
    <scope>NUCLEOTIDE SEQUENCE</scope>
    <source>
        <strain evidence="2">D13-1</strain>
    </source>
</reference>
<evidence type="ECO:0000256" key="1">
    <source>
        <dbReference type="SAM" id="Coils"/>
    </source>
</evidence>
<keyword evidence="3" id="KW-1185">Reference proteome</keyword>
<dbReference type="Pfam" id="PF13558">
    <property type="entry name" value="SbcC_Walker_B"/>
    <property type="match status" value="1"/>
</dbReference>
<dbReference type="Gene3D" id="3.40.50.300">
    <property type="entry name" value="P-loop containing nucleotide triphosphate hydrolases"/>
    <property type="match status" value="2"/>
</dbReference>
<dbReference type="RefSeq" id="WP_255854799.1">
    <property type="nucleotide sequence ID" value="NZ_CP073347.1"/>
</dbReference>
<dbReference type="SUPFAM" id="SSF52540">
    <property type="entry name" value="P-loop containing nucleoside triphosphate hydrolases"/>
    <property type="match status" value="1"/>
</dbReference>
<feature type="coiled-coil region" evidence="1">
    <location>
        <begin position="467"/>
        <end position="538"/>
    </location>
</feature>
<feature type="coiled-coil region" evidence="1">
    <location>
        <begin position="385"/>
        <end position="412"/>
    </location>
</feature>
<feature type="coiled-coil region" evidence="1">
    <location>
        <begin position="318"/>
        <end position="352"/>
    </location>
</feature>
<dbReference type="InterPro" id="IPR027417">
    <property type="entry name" value="P-loop_NTPase"/>
</dbReference>
<dbReference type="Proteomes" id="UP001058461">
    <property type="component" value="Chromosome"/>
</dbReference>
<evidence type="ECO:0008006" key="4">
    <source>
        <dbReference type="Google" id="ProtNLM"/>
    </source>
</evidence>
<name>A0ABY5HKN5_9GAMM</name>
<feature type="coiled-coil region" evidence="1">
    <location>
        <begin position="711"/>
        <end position="794"/>
    </location>
</feature>
<organism evidence="2 3">
    <name type="scientific">Marinobacterium rhizophilum</name>
    <dbReference type="NCBI Taxonomy" id="420402"/>
    <lineage>
        <taxon>Bacteria</taxon>
        <taxon>Pseudomonadati</taxon>
        <taxon>Pseudomonadota</taxon>
        <taxon>Gammaproteobacteria</taxon>
        <taxon>Oceanospirillales</taxon>
        <taxon>Oceanospirillaceae</taxon>
        <taxon>Marinobacterium</taxon>
    </lineage>
</organism>
<sequence>MRILSLRLKNINSLKGEWKLDFRAPEFRDNGLFAITGPTGAGKTTLLDAICLALYHATPRLNVSAGSNELMTRHTADCLAEVEFEVRGDAYRAFWSQRRARNQPDGKLQAPQVELARGDGQLLSTRIGEKLALVSELTGLDFARFTKSMMLAQGGFAAFLNASPNERAELLEELTGTEIYGEVSRLAFERKRSEEAALQVLQAQAGAVKLLDAPGLAALEAEQAALSAQQGALQADDSRLQQQIQGLESLGEARKAQQQWQLEQARVAQRFEAEAPALARLDACLPALDMRPLHQQWQADLAQARELEQARLRDEPLLAQALEQLESRQAQHRQAQQALDAAQRNREATETRLLEEVLPLDNRIAQLAERQQELTVTLAAQSRGLDEQAAQRAQLEAALEQAQTQRERAQVYLQAQPADARLGEQLPLWRSQFAQRERLQVQLTQLHSRSQGLAQRQAELHSALPVLQREQAQQQKLQQSLRQRAQELGHARAALLQSRTPYELEQGQRALQGAVRALDRLKDMARRYQELVSSLAQRSRQIEQCTLEQAALQAQLTAARQHYSECKQHRDDLEVMLAQEQRISDLTRYREQLQPDDACPLCGSLQHPYITEYRQPNLSQTRQRYDAKKQQLEQLQQDGQKMAAAVAAVQANLAQLQAQDTQELAEQLRLGNEARPLLDGLPQGAGVALQLTDTAGIASREEAYATELATLESTLGQLRELEQAVQQLQSESAQNDSLLAQQAQGLALQAQEMQTLQQQQAQVDREANAQQGALTELEQALQQSLQDRSDAARLPAAEAQAAWLESREHAWARYQQMQADHGQQARQCEQIQLQLESLGRELALLQQQQAANLEQQSNWSAQQSALGAERALLFDGAPVAQVRAQVQQVLQAADSHGQQASAAQADAQKRVDALRASLAALEGRQTLVGQQLDASAQAWQKALAASPFADEAAYGAALLEPEQRRELQALRKTLDEERARAQSLLQQAVSRLAELEQQPFAALQLDAVRAERAGVGAQLQAIGERRGALIQQLEQDRQQRASQQSLLQTIEAQQLTADTWSQLSSLIGSQKGDRFRRFAQGLTLDHLIYLANRQLERLDGRYRLQRKTGDELELEVIDSWQADALRDTRTLSGGESFLVSLALALALSDLVSHRTSIDSLFLDEGFGTLDADTLDTALDALDSLNASGKMIGVISHVEALKERIPVQVRVRKGNGLGCSALDARFRFEPAPL</sequence>
<protein>
    <recommendedName>
        <fullName evidence="4">Exonuclease SbcC</fullName>
    </recommendedName>
</protein>
<dbReference type="Pfam" id="PF13555">
    <property type="entry name" value="AAA_29"/>
    <property type="match status" value="1"/>
</dbReference>
<dbReference type="EMBL" id="CP073347">
    <property type="protein sequence ID" value="UTW12684.1"/>
    <property type="molecule type" value="Genomic_DNA"/>
</dbReference>
<keyword evidence="1" id="KW-0175">Coiled coil</keyword>
<feature type="coiled-coil region" evidence="1">
    <location>
        <begin position="618"/>
        <end position="645"/>
    </location>
</feature>
<evidence type="ECO:0000313" key="2">
    <source>
        <dbReference type="EMBL" id="UTW12684.1"/>
    </source>
</evidence>
<accession>A0ABY5HKN5</accession>
<gene>
    <name evidence="2" type="ORF">KDW95_03105</name>
</gene>
<evidence type="ECO:0000313" key="3">
    <source>
        <dbReference type="Proteomes" id="UP001058461"/>
    </source>
</evidence>
<feature type="coiled-coil region" evidence="1">
    <location>
        <begin position="960"/>
        <end position="998"/>
    </location>
</feature>
<proteinExistence type="predicted"/>